<name>A0AAW0TB48_SCYPA</name>
<sequence length="425" mass="47592">MHPRLAVTLATHAMKTPEELGIVAVIVSQMQCPTIFLLNNPTKIPLGFIKELEESLVPMGISFFHVSADNQRENVTQTYLWPVVDNVRQMGDALHCLMLVVVSDDPAFLAAFAHLSLRRHALRWSTRILVLTRLPFSHLDGLHGLLSNKNAMLLRVQGETEKLSVGVHISTPYSPPTNIPRNVATWTANARWTAASSFRLFPEKFLRFNPAPTLTVAIEQMAQSMVRWVEDPAAPKGRRLTYSGPLDECIKFYSKGMNFTYKYTVSPERIYGGMLPNGSWTGLMGMLLGEDAESGVYREVADLEKEGRLAFHTQGQLVKTFDTLVRTEDHVLVEVDITIWNLLAMDFSQKGTRRVLALRESGLMDHWTSDIPNSTKCITVPEKLLITTAFSVSSLWGVFVVLASGVAASLMVWVAELLIRHLQEY</sequence>
<comment type="caution">
    <text evidence="2">The sequence shown here is derived from an EMBL/GenBank/DDBJ whole genome shotgun (WGS) entry which is preliminary data.</text>
</comment>
<accession>A0AAW0TB48</accession>
<reference evidence="2 3" key="1">
    <citation type="submission" date="2023-03" db="EMBL/GenBank/DDBJ databases">
        <title>High-quality genome of Scylla paramamosain provides insights in environmental adaptation.</title>
        <authorList>
            <person name="Zhang L."/>
        </authorList>
    </citation>
    <scope>NUCLEOTIDE SEQUENCE [LARGE SCALE GENOMIC DNA]</scope>
    <source>
        <strain evidence="2">LZ_2023a</strain>
        <tissue evidence="2">Muscle</tissue>
    </source>
</reference>
<evidence type="ECO:0000313" key="3">
    <source>
        <dbReference type="Proteomes" id="UP001487740"/>
    </source>
</evidence>
<keyword evidence="1" id="KW-0472">Membrane</keyword>
<proteinExistence type="predicted"/>
<protein>
    <submittedName>
        <fullName evidence="2">Uncharacterized protein</fullName>
    </submittedName>
</protein>
<keyword evidence="1" id="KW-1133">Transmembrane helix</keyword>
<feature type="transmembrane region" description="Helical" evidence="1">
    <location>
        <begin position="395"/>
        <end position="419"/>
    </location>
</feature>
<keyword evidence="1" id="KW-0812">Transmembrane</keyword>
<dbReference type="AlphaFoldDB" id="A0AAW0TB48"/>
<organism evidence="2 3">
    <name type="scientific">Scylla paramamosain</name>
    <name type="common">Mud crab</name>
    <dbReference type="NCBI Taxonomy" id="85552"/>
    <lineage>
        <taxon>Eukaryota</taxon>
        <taxon>Metazoa</taxon>
        <taxon>Ecdysozoa</taxon>
        <taxon>Arthropoda</taxon>
        <taxon>Crustacea</taxon>
        <taxon>Multicrustacea</taxon>
        <taxon>Malacostraca</taxon>
        <taxon>Eumalacostraca</taxon>
        <taxon>Eucarida</taxon>
        <taxon>Decapoda</taxon>
        <taxon>Pleocyemata</taxon>
        <taxon>Brachyura</taxon>
        <taxon>Eubrachyura</taxon>
        <taxon>Portunoidea</taxon>
        <taxon>Portunidae</taxon>
        <taxon>Portuninae</taxon>
        <taxon>Scylla</taxon>
    </lineage>
</organism>
<keyword evidence="3" id="KW-1185">Reference proteome</keyword>
<evidence type="ECO:0000256" key="1">
    <source>
        <dbReference type="SAM" id="Phobius"/>
    </source>
</evidence>
<dbReference type="EMBL" id="JARAKH010000034">
    <property type="protein sequence ID" value="KAK8384859.1"/>
    <property type="molecule type" value="Genomic_DNA"/>
</dbReference>
<dbReference type="Proteomes" id="UP001487740">
    <property type="component" value="Unassembled WGS sequence"/>
</dbReference>
<gene>
    <name evidence="2" type="ORF">O3P69_014427</name>
</gene>
<dbReference type="Gene3D" id="3.40.190.10">
    <property type="entry name" value="Periplasmic binding protein-like II"/>
    <property type="match status" value="1"/>
</dbReference>
<evidence type="ECO:0000313" key="2">
    <source>
        <dbReference type="EMBL" id="KAK8384859.1"/>
    </source>
</evidence>